<evidence type="ECO:0000256" key="1">
    <source>
        <dbReference type="NCBIfam" id="TIGR02228"/>
    </source>
</evidence>
<evidence type="ECO:0000313" key="4">
    <source>
        <dbReference type="Proteomes" id="UP000530424"/>
    </source>
</evidence>
<dbReference type="RefSeq" id="WP_179668064.1">
    <property type="nucleotide sequence ID" value="NZ_JACCFP010000001.1"/>
</dbReference>
<protein>
    <recommendedName>
        <fullName evidence="1">Signal peptidase I</fullName>
        <ecNumber evidence="1">3.4.21.89</ecNumber>
    </recommendedName>
</protein>
<keyword evidence="2" id="KW-0472">Membrane</keyword>
<organism evidence="3 4">
    <name type="scientific">Nocardioides thalensis</name>
    <dbReference type="NCBI Taxonomy" id="1914755"/>
    <lineage>
        <taxon>Bacteria</taxon>
        <taxon>Bacillati</taxon>
        <taxon>Actinomycetota</taxon>
        <taxon>Actinomycetes</taxon>
        <taxon>Propionibacteriales</taxon>
        <taxon>Nocardioidaceae</taxon>
        <taxon>Nocardioides</taxon>
    </lineage>
</organism>
<dbReference type="GO" id="GO:0004252">
    <property type="term" value="F:serine-type endopeptidase activity"/>
    <property type="evidence" value="ECO:0007669"/>
    <property type="project" value="UniProtKB-UniRule"/>
</dbReference>
<keyword evidence="2" id="KW-1133">Transmembrane helix</keyword>
<dbReference type="EC" id="3.4.21.89" evidence="1"/>
<dbReference type="CDD" id="cd06462">
    <property type="entry name" value="Peptidase_S24_S26"/>
    <property type="match status" value="1"/>
</dbReference>
<dbReference type="EMBL" id="JACCFP010000001">
    <property type="protein sequence ID" value="NYJ01599.1"/>
    <property type="molecule type" value="Genomic_DNA"/>
</dbReference>
<reference evidence="3 4" key="1">
    <citation type="submission" date="2020-07" db="EMBL/GenBank/DDBJ databases">
        <title>Sequencing the genomes of 1000 actinobacteria strains.</title>
        <authorList>
            <person name="Klenk H.-P."/>
        </authorList>
    </citation>
    <scope>NUCLEOTIDE SEQUENCE [LARGE SCALE GENOMIC DNA]</scope>
    <source>
        <strain evidence="3 4">DSM 103833</strain>
    </source>
</reference>
<evidence type="ECO:0000256" key="2">
    <source>
        <dbReference type="SAM" id="Phobius"/>
    </source>
</evidence>
<dbReference type="GO" id="GO:0006465">
    <property type="term" value="P:signal peptide processing"/>
    <property type="evidence" value="ECO:0007669"/>
    <property type="project" value="UniProtKB-UniRule"/>
</dbReference>
<evidence type="ECO:0000313" key="3">
    <source>
        <dbReference type="EMBL" id="NYJ01599.1"/>
    </source>
</evidence>
<accession>A0A853C2N2</accession>
<keyword evidence="4" id="KW-1185">Reference proteome</keyword>
<dbReference type="GO" id="GO:0016020">
    <property type="term" value="C:membrane"/>
    <property type="evidence" value="ECO:0007669"/>
    <property type="project" value="UniProtKB-UniRule"/>
</dbReference>
<dbReference type="NCBIfam" id="TIGR02228">
    <property type="entry name" value="sigpep_I_arch"/>
    <property type="match status" value="1"/>
</dbReference>
<feature type="transmembrane region" description="Helical" evidence="2">
    <location>
        <begin position="126"/>
        <end position="151"/>
    </location>
</feature>
<dbReference type="Proteomes" id="UP000530424">
    <property type="component" value="Unassembled WGS sequence"/>
</dbReference>
<dbReference type="AlphaFoldDB" id="A0A853C2N2"/>
<dbReference type="GO" id="GO:0009003">
    <property type="term" value="F:signal peptidase activity"/>
    <property type="evidence" value="ECO:0007669"/>
    <property type="project" value="UniProtKB-EC"/>
</dbReference>
<comment type="caution">
    <text evidence="3">The sequence shown here is derived from an EMBL/GenBank/DDBJ whole genome shotgun (WGS) entry which is preliminary data.</text>
</comment>
<gene>
    <name evidence="3" type="ORF">HNR19_002297</name>
</gene>
<keyword evidence="2" id="KW-0812">Transmembrane</keyword>
<name>A0A853C2N2_9ACTN</name>
<proteinExistence type="predicted"/>
<sequence length="319" mass="32201">MTRVRSGLLTIGAIVGSLCLLLALAGLVAGVKPLVFRSGSMGPEIPAGALGLSRPVAADDLAVGDVVSVVTSDGTRVTHRIVGIAGEGEVRVLTLQGDANAAPDVETYPVGETDRVFWSVPVAGYVVSWIGTPLGMCLMGGFVLAMLVVIFRRRPAGGKRRATGLAAAGAAAAVTVAATTGTAAAFTDTSAATGGALAAHTVASQAQPQCQNVDGVLILGNIARLTWTQVDSRYEYVWEVQTTGGAAVASGVVGNGTATGATVTLDIGTGLVGINANYTVIIRARLTATTSWVAATTTSTPIRRASILIIGAAMRCGWA</sequence>
<dbReference type="InterPro" id="IPR001733">
    <property type="entry name" value="Peptidase_S26B"/>
</dbReference>